<proteinExistence type="predicted"/>
<name>A0AAE1H943_9NEOP</name>
<reference evidence="1" key="1">
    <citation type="submission" date="2021-07" db="EMBL/GenBank/DDBJ databases">
        <authorList>
            <person name="Catto M.A."/>
            <person name="Jacobson A."/>
            <person name="Kennedy G."/>
            <person name="Labadie P."/>
            <person name="Hunt B.G."/>
            <person name="Srinivasan R."/>
        </authorList>
    </citation>
    <scope>NUCLEOTIDE SEQUENCE</scope>
    <source>
        <strain evidence="1">PL_HMW_Pooled</strain>
        <tissue evidence="1">Head</tissue>
    </source>
</reference>
<comment type="caution">
    <text evidence="1">The sequence shown here is derived from an EMBL/GenBank/DDBJ whole genome shotgun (WGS) entry which is preliminary data.</text>
</comment>
<dbReference type="Proteomes" id="UP001219518">
    <property type="component" value="Unassembled WGS sequence"/>
</dbReference>
<protein>
    <submittedName>
        <fullName evidence="1">Paladin</fullName>
    </submittedName>
</protein>
<dbReference type="AlphaFoldDB" id="A0AAE1H943"/>
<evidence type="ECO:0000313" key="2">
    <source>
        <dbReference type="Proteomes" id="UP001219518"/>
    </source>
</evidence>
<accession>A0AAE1H943</accession>
<gene>
    <name evidence="1" type="ORF">KUF71_026048</name>
</gene>
<organism evidence="1 2">
    <name type="scientific">Frankliniella fusca</name>
    <dbReference type="NCBI Taxonomy" id="407009"/>
    <lineage>
        <taxon>Eukaryota</taxon>
        <taxon>Metazoa</taxon>
        <taxon>Ecdysozoa</taxon>
        <taxon>Arthropoda</taxon>
        <taxon>Hexapoda</taxon>
        <taxon>Insecta</taxon>
        <taxon>Pterygota</taxon>
        <taxon>Neoptera</taxon>
        <taxon>Paraneoptera</taxon>
        <taxon>Thysanoptera</taxon>
        <taxon>Terebrantia</taxon>
        <taxon>Thripoidea</taxon>
        <taxon>Thripidae</taxon>
        <taxon>Frankliniella</taxon>
    </lineage>
</organism>
<dbReference type="EMBL" id="JAHWGI010000666">
    <property type="protein sequence ID" value="KAK3917036.1"/>
    <property type="molecule type" value="Genomic_DNA"/>
</dbReference>
<sequence>MHTKHNYHISNFKDCIPVKYLGMLRCLLRIVSSFKNQHTFSYNLNTNSGLQRRSDPFIAILIWCVHSIAKTLTTSIIGTCLRFHHSNSTDPSEAEQHYKHISPKINNNTDTASIFYILHKDQKLSSEIKIKGLERMKDR</sequence>
<evidence type="ECO:0000313" key="1">
    <source>
        <dbReference type="EMBL" id="KAK3917036.1"/>
    </source>
</evidence>
<keyword evidence="2" id="KW-1185">Reference proteome</keyword>
<reference evidence="1" key="2">
    <citation type="journal article" date="2023" name="BMC Genomics">
        <title>Pest status, molecular evolution, and epigenetic factors derived from the genome assembly of Frankliniella fusca, a thysanopteran phytovirus vector.</title>
        <authorList>
            <person name="Catto M.A."/>
            <person name="Labadie P.E."/>
            <person name="Jacobson A.L."/>
            <person name="Kennedy G.G."/>
            <person name="Srinivasan R."/>
            <person name="Hunt B.G."/>
        </authorList>
    </citation>
    <scope>NUCLEOTIDE SEQUENCE</scope>
    <source>
        <strain evidence="1">PL_HMW_Pooled</strain>
    </source>
</reference>